<sequence>MGFLRRLSRTCDLTILRSRKQKSPPDPKFELDLKTDESEDDDRGPAQPSSTPVTKDPPKYKNCRSRFLGHQPIPVKMLPSQMAELDADVKVWDFAQHGEAQATEPLHLSTMTFLRITTLARHTSSSRVKAAAKELESHVFLRDYDSDTLVLADQNHINLWGFIHFHVEGQYRKLSHRLSWQGPLRTASDGKEYTNCELYHKLEGLREKYEWMDRQMALLPPGPGREHRLFAMDAIKQEHKMYRRDYKALFNHDVTPLRI</sequence>
<name>A0ABR1YU47_9PEZI</name>
<proteinExistence type="predicted"/>
<dbReference type="EMBL" id="JBBWRZ010000004">
    <property type="protein sequence ID" value="KAK8238515.1"/>
    <property type="molecule type" value="Genomic_DNA"/>
</dbReference>
<evidence type="ECO:0000256" key="1">
    <source>
        <dbReference type="SAM" id="MobiDB-lite"/>
    </source>
</evidence>
<reference evidence="2 3" key="1">
    <citation type="submission" date="2024-04" db="EMBL/GenBank/DDBJ databases">
        <title>Phyllosticta paracitricarpa is synonymous to the EU quarantine fungus P. citricarpa based on phylogenomic analyses.</title>
        <authorList>
            <consortium name="Lawrence Berkeley National Laboratory"/>
            <person name="Van Ingen-Buijs V.A."/>
            <person name="Van Westerhoven A.C."/>
            <person name="Haridas S."/>
            <person name="Skiadas P."/>
            <person name="Martin F."/>
            <person name="Groenewald J.Z."/>
            <person name="Crous P.W."/>
            <person name="Seidl M.F."/>
        </authorList>
    </citation>
    <scope>NUCLEOTIDE SEQUENCE [LARGE SCALE GENOMIC DNA]</scope>
    <source>
        <strain evidence="2 3">CBS 123374</strain>
    </source>
</reference>
<feature type="compositionally biased region" description="Basic and acidic residues" evidence="1">
    <location>
        <begin position="23"/>
        <end position="36"/>
    </location>
</feature>
<protein>
    <submittedName>
        <fullName evidence="2">Uncharacterized protein</fullName>
    </submittedName>
</protein>
<evidence type="ECO:0000313" key="2">
    <source>
        <dbReference type="EMBL" id="KAK8238515.1"/>
    </source>
</evidence>
<gene>
    <name evidence="2" type="ORF">HDK90DRAFT_227388</name>
</gene>
<accession>A0ABR1YU47</accession>
<comment type="caution">
    <text evidence="2">The sequence shown here is derived from an EMBL/GenBank/DDBJ whole genome shotgun (WGS) entry which is preliminary data.</text>
</comment>
<evidence type="ECO:0000313" key="3">
    <source>
        <dbReference type="Proteomes" id="UP001492380"/>
    </source>
</evidence>
<organism evidence="2 3">
    <name type="scientific">Phyllosticta capitalensis</name>
    <dbReference type="NCBI Taxonomy" id="121624"/>
    <lineage>
        <taxon>Eukaryota</taxon>
        <taxon>Fungi</taxon>
        <taxon>Dikarya</taxon>
        <taxon>Ascomycota</taxon>
        <taxon>Pezizomycotina</taxon>
        <taxon>Dothideomycetes</taxon>
        <taxon>Dothideomycetes incertae sedis</taxon>
        <taxon>Botryosphaeriales</taxon>
        <taxon>Phyllostictaceae</taxon>
        <taxon>Phyllosticta</taxon>
    </lineage>
</organism>
<feature type="region of interest" description="Disordered" evidence="1">
    <location>
        <begin position="16"/>
        <end position="61"/>
    </location>
</feature>
<keyword evidence="3" id="KW-1185">Reference proteome</keyword>
<dbReference type="Proteomes" id="UP001492380">
    <property type="component" value="Unassembled WGS sequence"/>
</dbReference>